<keyword evidence="3" id="KW-0732">Signal</keyword>
<gene>
    <name evidence="4" type="ORF">g.4061</name>
</gene>
<name>A0A1B6DZD1_9HEMI</name>
<proteinExistence type="inferred from homology"/>
<feature type="signal peptide" evidence="3">
    <location>
        <begin position="1"/>
        <end position="24"/>
    </location>
</feature>
<evidence type="ECO:0000256" key="3">
    <source>
        <dbReference type="SAM" id="SignalP"/>
    </source>
</evidence>
<reference evidence="4" key="1">
    <citation type="submission" date="2015-12" db="EMBL/GenBank/DDBJ databases">
        <title>De novo transcriptome assembly of four potential Pierce s Disease insect vectors from Arizona vineyards.</title>
        <authorList>
            <person name="Tassone E.E."/>
        </authorList>
    </citation>
    <scope>NUCLEOTIDE SEQUENCE</scope>
</reference>
<evidence type="ECO:0000256" key="2">
    <source>
        <dbReference type="RuleBase" id="RU003860"/>
    </source>
</evidence>
<dbReference type="InterPro" id="IPR050961">
    <property type="entry name" value="BolA/IbaG_stress_morph_reg"/>
</dbReference>
<organism evidence="4">
    <name type="scientific">Clastoptera arizonana</name>
    <name type="common">Arizona spittle bug</name>
    <dbReference type="NCBI Taxonomy" id="38151"/>
    <lineage>
        <taxon>Eukaryota</taxon>
        <taxon>Metazoa</taxon>
        <taxon>Ecdysozoa</taxon>
        <taxon>Arthropoda</taxon>
        <taxon>Hexapoda</taxon>
        <taxon>Insecta</taxon>
        <taxon>Pterygota</taxon>
        <taxon>Neoptera</taxon>
        <taxon>Paraneoptera</taxon>
        <taxon>Hemiptera</taxon>
        <taxon>Auchenorrhyncha</taxon>
        <taxon>Cercopoidea</taxon>
        <taxon>Clastopteridae</taxon>
        <taxon>Clastoptera</taxon>
    </lineage>
</organism>
<dbReference type="PANTHER" id="PTHR46229:SF2">
    <property type="entry name" value="BOLA-LIKE PROTEIN 1"/>
    <property type="match status" value="1"/>
</dbReference>
<dbReference type="InterPro" id="IPR002634">
    <property type="entry name" value="BolA"/>
</dbReference>
<dbReference type="EMBL" id="GEDC01006256">
    <property type="protein sequence ID" value="JAS31042.1"/>
    <property type="molecule type" value="Transcribed_RNA"/>
</dbReference>
<dbReference type="SUPFAM" id="SSF82657">
    <property type="entry name" value="BolA-like"/>
    <property type="match status" value="1"/>
</dbReference>
<evidence type="ECO:0000256" key="1">
    <source>
        <dbReference type="ARBA" id="ARBA00005578"/>
    </source>
</evidence>
<dbReference type="Gene3D" id="3.10.20.90">
    <property type="entry name" value="Phosphatidylinositol 3-kinase Catalytic Subunit, Chain A, domain 1"/>
    <property type="match status" value="1"/>
</dbReference>
<accession>A0A1B6DZD1</accession>
<dbReference type="AlphaFoldDB" id="A0A1B6DZD1"/>
<dbReference type="Pfam" id="PF01722">
    <property type="entry name" value="BolA"/>
    <property type="match status" value="1"/>
</dbReference>
<dbReference type="GO" id="GO:0005739">
    <property type="term" value="C:mitochondrion"/>
    <property type="evidence" value="ECO:0007669"/>
    <property type="project" value="TreeGrafter"/>
</dbReference>
<protein>
    <submittedName>
        <fullName evidence="4">Uncharacterized protein</fullName>
    </submittedName>
</protein>
<evidence type="ECO:0000313" key="4">
    <source>
        <dbReference type="EMBL" id="JAS31042.1"/>
    </source>
</evidence>
<sequence length="114" mass="13249">MVSFTLFVLLSITVILTSELSVLGEPLYDGPIVKIIRKKLTENLKPEYLDVRNKCTDGTERFLRVYVVSSMFYGKRQSERSEMVREIIKKELKHDVIAITLNTDTPTEWTPPWE</sequence>
<dbReference type="InterPro" id="IPR036065">
    <property type="entry name" value="BolA-like_sf"/>
</dbReference>
<comment type="similarity">
    <text evidence="1 2">Belongs to the BolA/IbaG family.</text>
</comment>
<feature type="chain" id="PRO_5008581798" evidence="3">
    <location>
        <begin position="25"/>
        <end position="114"/>
    </location>
</feature>
<dbReference type="PANTHER" id="PTHR46229">
    <property type="entry name" value="BOLA TRANSCRIPTION REGULATOR"/>
    <property type="match status" value="1"/>
</dbReference>